<feature type="chain" id="PRO_5045425922" description="Lipoprotein" evidence="1">
    <location>
        <begin position="22"/>
        <end position="165"/>
    </location>
</feature>
<dbReference type="Proteomes" id="UP001063782">
    <property type="component" value="Chromosome"/>
</dbReference>
<protein>
    <recommendedName>
        <fullName evidence="4">Lipoprotein</fullName>
    </recommendedName>
</protein>
<keyword evidence="3" id="KW-1185">Reference proteome</keyword>
<accession>A0ABY6F4E3</accession>
<dbReference type="EMBL" id="CP089977">
    <property type="protein sequence ID" value="UXZ04968.1"/>
    <property type="molecule type" value="Genomic_DNA"/>
</dbReference>
<evidence type="ECO:0000313" key="3">
    <source>
        <dbReference type="Proteomes" id="UP001063782"/>
    </source>
</evidence>
<evidence type="ECO:0008006" key="4">
    <source>
        <dbReference type="Google" id="ProtNLM"/>
    </source>
</evidence>
<organism evidence="2 3">
    <name type="scientific">Moraxella nasicaprae</name>
    <dbReference type="NCBI Taxonomy" id="2904122"/>
    <lineage>
        <taxon>Bacteria</taxon>
        <taxon>Pseudomonadati</taxon>
        <taxon>Pseudomonadota</taxon>
        <taxon>Gammaproteobacteria</taxon>
        <taxon>Moraxellales</taxon>
        <taxon>Moraxellaceae</taxon>
        <taxon>Moraxella</taxon>
    </lineage>
</organism>
<keyword evidence="1" id="KW-0732">Signal</keyword>
<sequence>MKSFGLKNVLLPMLTTIFLVACQDSTPTQSVDKAEVATFDGCYAIEQQSPAQIKISQENNQFVMQMKEQTGGWDTPESLQSLDKAKGWQFFSTNAIQLSSSDVMGVLARPDGVMAMAQLHEASVNTNPMLDSRYVVNLLGAVNTIYQVPCDDKPINFSKQFHHAN</sequence>
<dbReference type="RefSeq" id="WP_263076469.1">
    <property type="nucleotide sequence ID" value="NZ_CP089977.1"/>
</dbReference>
<feature type="signal peptide" evidence="1">
    <location>
        <begin position="1"/>
        <end position="21"/>
    </location>
</feature>
<gene>
    <name evidence="2" type="ORF">LU297_00490</name>
</gene>
<name>A0ABY6F4E3_9GAMM</name>
<dbReference type="PROSITE" id="PS51257">
    <property type="entry name" value="PROKAR_LIPOPROTEIN"/>
    <property type="match status" value="1"/>
</dbReference>
<reference evidence="2" key="1">
    <citation type="submission" date="2021-12" db="EMBL/GenBank/DDBJ databases">
        <title>taxonomy of Moraxella sp. ZY201224.</title>
        <authorList>
            <person name="Li F."/>
        </authorList>
    </citation>
    <scope>NUCLEOTIDE SEQUENCE</scope>
    <source>
        <strain evidence="2">ZY201224</strain>
    </source>
</reference>
<evidence type="ECO:0000313" key="2">
    <source>
        <dbReference type="EMBL" id="UXZ04968.1"/>
    </source>
</evidence>
<proteinExistence type="predicted"/>
<evidence type="ECO:0000256" key="1">
    <source>
        <dbReference type="SAM" id="SignalP"/>
    </source>
</evidence>